<gene>
    <name evidence="1" type="ORF">Fcan01_17163</name>
</gene>
<proteinExistence type="predicted"/>
<dbReference type="OrthoDB" id="6625098at2759"/>
<organism evidence="1 2">
    <name type="scientific">Folsomia candida</name>
    <name type="common">Springtail</name>
    <dbReference type="NCBI Taxonomy" id="158441"/>
    <lineage>
        <taxon>Eukaryota</taxon>
        <taxon>Metazoa</taxon>
        <taxon>Ecdysozoa</taxon>
        <taxon>Arthropoda</taxon>
        <taxon>Hexapoda</taxon>
        <taxon>Collembola</taxon>
        <taxon>Entomobryomorpha</taxon>
        <taxon>Isotomoidea</taxon>
        <taxon>Isotomidae</taxon>
        <taxon>Proisotominae</taxon>
        <taxon>Folsomia</taxon>
    </lineage>
</organism>
<dbReference type="EMBL" id="LNIX01000012">
    <property type="protein sequence ID" value="OXA48170.1"/>
    <property type="molecule type" value="Genomic_DNA"/>
</dbReference>
<dbReference type="AlphaFoldDB" id="A0A226DSX1"/>
<reference evidence="1 2" key="1">
    <citation type="submission" date="2015-12" db="EMBL/GenBank/DDBJ databases">
        <title>The genome of Folsomia candida.</title>
        <authorList>
            <person name="Faddeeva A."/>
            <person name="Derks M.F."/>
            <person name="Anvar Y."/>
            <person name="Smit S."/>
            <person name="Van Straalen N."/>
            <person name="Roelofs D."/>
        </authorList>
    </citation>
    <scope>NUCLEOTIDE SEQUENCE [LARGE SCALE GENOMIC DNA]</scope>
    <source>
        <strain evidence="1 2">VU population</strain>
        <tissue evidence="1">Whole body</tissue>
    </source>
</reference>
<comment type="caution">
    <text evidence="1">The sequence shown here is derived from an EMBL/GenBank/DDBJ whole genome shotgun (WGS) entry which is preliminary data.</text>
</comment>
<name>A0A226DSX1_FOLCA</name>
<sequence>MQTEVYPVLQKLKKVEDFEEEDEEFTHLVCELCYDPLDLRNNTGIFKYNANQGTDFSGTRQPDSFRNLKYRVHAHMQSKTHLTRAGEKEPNVKLDIKFQEKNKEAGMNLGRFAFMAVKVDHSIERYEDYVALFANKMPLGDINHGHDFCRNLTHSIFKCLHLRMEEYLTKPLPSTGRPTPIFILVDKYTPHRITGQIIAILAFYEGKMRDISFDYALVHSHTGEGLAEAIHKSLTGVFSNEHLRTRFVGGCMDGEYIRNLGVGKHLIAEESCMQVNSECATWYTFDWDKPHMFELAYADANKGQMANIDTTIHAINKIFSSPKKFEELKNFRANSAQCHKIVAPIQKSETRFLKHQYIVLSHFMSNFPAIYDYLYENRDDSANRINNLRFVVGLTYKADIWIA</sequence>
<evidence type="ECO:0000313" key="1">
    <source>
        <dbReference type="EMBL" id="OXA48170.1"/>
    </source>
</evidence>
<keyword evidence="2" id="KW-1185">Reference proteome</keyword>
<dbReference type="Proteomes" id="UP000198287">
    <property type="component" value="Unassembled WGS sequence"/>
</dbReference>
<protein>
    <submittedName>
        <fullName evidence="1">Uncharacterized protein</fullName>
    </submittedName>
</protein>
<accession>A0A226DSX1</accession>
<evidence type="ECO:0000313" key="2">
    <source>
        <dbReference type="Proteomes" id="UP000198287"/>
    </source>
</evidence>